<dbReference type="RefSeq" id="WP_130021727.1">
    <property type="nucleotide sequence ID" value="NZ_SEWF01000020.1"/>
</dbReference>
<evidence type="ECO:0000256" key="3">
    <source>
        <dbReference type="ARBA" id="ARBA00022833"/>
    </source>
</evidence>
<reference evidence="5 6" key="1">
    <citation type="submission" date="2019-02" db="EMBL/GenBank/DDBJ databases">
        <title>Bacterial novel species Emticicia sp. 17J42-9 isolated from soil.</title>
        <authorList>
            <person name="Jung H.-Y."/>
        </authorList>
    </citation>
    <scope>NUCLEOTIDE SEQUENCE [LARGE SCALE GENOMIC DNA]</scope>
    <source>
        <strain evidence="5 6">17J42-9</strain>
    </source>
</reference>
<evidence type="ECO:0000313" key="5">
    <source>
        <dbReference type="EMBL" id="RYU94878.1"/>
    </source>
</evidence>
<dbReference type="EMBL" id="SEWF01000020">
    <property type="protein sequence ID" value="RYU94878.1"/>
    <property type="molecule type" value="Genomic_DNA"/>
</dbReference>
<dbReference type="PANTHER" id="PTHR30519">
    <property type="entry name" value="5-METHYLTETRAHYDROPTEROYLTRIGLUTAMATE--HOMOCYSTEINE METHYLTRANSFERASE"/>
    <property type="match status" value="1"/>
</dbReference>
<dbReference type="AlphaFoldDB" id="A0A4Q5LYJ2"/>
<evidence type="ECO:0000256" key="1">
    <source>
        <dbReference type="ARBA" id="ARBA00001947"/>
    </source>
</evidence>
<proteinExistence type="predicted"/>
<dbReference type="GO" id="GO:0008270">
    <property type="term" value="F:zinc ion binding"/>
    <property type="evidence" value="ECO:0007669"/>
    <property type="project" value="InterPro"/>
</dbReference>
<comment type="caution">
    <text evidence="5">The sequence shown here is derived from an EMBL/GenBank/DDBJ whole genome shotgun (WGS) entry which is preliminary data.</text>
</comment>
<accession>A0A4Q5LYJ2</accession>
<organism evidence="5 6">
    <name type="scientific">Emticicia agri</name>
    <dbReference type="NCBI Taxonomy" id="2492393"/>
    <lineage>
        <taxon>Bacteria</taxon>
        <taxon>Pseudomonadati</taxon>
        <taxon>Bacteroidota</taxon>
        <taxon>Cytophagia</taxon>
        <taxon>Cytophagales</taxon>
        <taxon>Leadbetterellaceae</taxon>
        <taxon>Emticicia</taxon>
    </lineage>
</organism>
<keyword evidence="2" id="KW-0479">Metal-binding</keyword>
<dbReference type="Pfam" id="PF01717">
    <property type="entry name" value="Meth_synt_2"/>
    <property type="match status" value="1"/>
</dbReference>
<dbReference type="OrthoDB" id="244285at2"/>
<evidence type="ECO:0000313" key="6">
    <source>
        <dbReference type="Proteomes" id="UP000293162"/>
    </source>
</evidence>
<keyword evidence="6" id="KW-1185">Reference proteome</keyword>
<dbReference type="CDD" id="cd03311">
    <property type="entry name" value="CIMS_C_terminal_like"/>
    <property type="match status" value="1"/>
</dbReference>
<name>A0A4Q5LYJ2_9BACT</name>
<dbReference type="Proteomes" id="UP000293162">
    <property type="component" value="Unassembled WGS sequence"/>
</dbReference>
<dbReference type="GO" id="GO:0009086">
    <property type="term" value="P:methionine biosynthetic process"/>
    <property type="evidence" value="ECO:0007669"/>
    <property type="project" value="InterPro"/>
</dbReference>
<dbReference type="SUPFAM" id="SSF51726">
    <property type="entry name" value="UROD/MetE-like"/>
    <property type="match status" value="1"/>
</dbReference>
<keyword evidence="3" id="KW-0862">Zinc</keyword>
<dbReference type="InterPro" id="IPR002629">
    <property type="entry name" value="Met_Synth_C/arc"/>
</dbReference>
<evidence type="ECO:0000256" key="2">
    <source>
        <dbReference type="ARBA" id="ARBA00022723"/>
    </source>
</evidence>
<sequence length="344" mass="38538">MQPIPIRTTVVGSYPFPGWLEFSSMNLDKFGAADIEEMIEDAVIAAIHDQTTAGLDVITDGEQTRLDFNLSFYGFIKGLEPNHSETRKFGPPAHDQRGKHSIVEPLTAPKGLGAVKEYQRLARLAPQGYTLKASVPGPYTLSGRMLPDGKIYKDRFEVTEGLLPFVRKELEDLVAAGCTEITVDEPSMSCYAYKEDTKRFVDIFNRTIAGVVGKARVSTHLCFGNFKGRPVGYRKLHPMLPEFLDMNVDEIHIEMANREFDEVELLAEFAQRMDVAVGIIDVKNYYCETVKDVMERIELCLKYVPAEKLAVAPDCGLSQTARWASRQKLKAMCDGAKTMRERLG</sequence>
<dbReference type="Gene3D" id="3.20.20.210">
    <property type="match status" value="1"/>
</dbReference>
<protein>
    <submittedName>
        <fullName evidence="5">Methionine synthase</fullName>
    </submittedName>
</protein>
<gene>
    <name evidence="5" type="ORF">EWM59_14390</name>
</gene>
<comment type="cofactor">
    <cofactor evidence="1">
        <name>Zn(2+)</name>
        <dbReference type="ChEBI" id="CHEBI:29105"/>
    </cofactor>
</comment>
<evidence type="ECO:0000259" key="4">
    <source>
        <dbReference type="Pfam" id="PF01717"/>
    </source>
</evidence>
<feature type="domain" description="Cobalamin-independent methionine synthase MetE C-terminal/archaeal" evidence="4">
    <location>
        <begin position="7"/>
        <end position="337"/>
    </location>
</feature>
<dbReference type="InterPro" id="IPR038071">
    <property type="entry name" value="UROD/MetE-like_sf"/>
</dbReference>
<dbReference type="GO" id="GO:0003871">
    <property type="term" value="F:5-methyltetrahydropteroyltriglutamate-homocysteine S-methyltransferase activity"/>
    <property type="evidence" value="ECO:0007669"/>
    <property type="project" value="InterPro"/>
</dbReference>